<dbReference type="EMBL" id="JASEJX010000013">
    <property type="protein sequence ID" value="KAK4517249.1"/>
    <property type="molecule type" value="Genomic_DNA"/>
</dbReference>
<protein>
    <submittedName>
        <fullName evidence="2">Uncharacterized protein</fullName>
    </submittedName>
</protein>
<evidence type="ECO:0000313" key="2">
    <source>
        <dbReference type="EMBL" id="KAK4517249.1"/>
    </source>
</evidence>
<dbReference type="Proteomes" id="UP001304243">
    <property type="component" value="Unassembled WGS sequence"/>
</dbReference>
<dbReference type="GeneID" id="89944283"/>
<organism evidence="2 3">
    <name type="scientific">Mucor velutinosus</name>
    <dbReference type="NCBI Taxonomy" id="708070"/>
    <lineage>
        <taxon>Eukaryota</taxon>
        <taxon>Fungi</taxon>
        <taxon>Fungi incertae sedis</taxon>
        <taxon>Mucoromycota</taxon>
        <taxon>Mucoromycotina</taxon>
        <taxon>Mucoromycetes</taxon>
        <taxon>Mucorales</taxon>
        <taxon>Mucorineae</taxon>
        <taxon>Mucoraceae</taxon>
        <taxon>Mucor</taxon>
    </lineage>
</organism>
<name>A0AAN7HNJ6_9FUNG</name>
<comment type="caution">
    <text evidence="2">The sequence shown here is derived from an EMBL/GenBank/DDBJ whole genome shotgun (WGS) entry which is preliminary data.</text>
</comment>
<reference evidence="2 3" key="1">
    <citation type="submission" date="2022-11" db="EMBL/GenBank/DDBJ databases">
        <title>Mucor velutinosus strain NIH1002 WGS.</title>
        <authorList>
            <person name="Subramanian P."/>
            <person name="Mullikin J.C."/>
            <person name="Segre J.A."/>
            <person name="Zelazny A.M."/>
        </authorList>
    </citation>
    <scope>NUCLEOTIDE SEQUENCE [LARGE SCALE GENOMIC DNA]</scope>
    <source>
        <strain evidence="2 3">NIH1002</strain>
    </source>
</reference>
<evidence type="ECO:0000256" key="1">
    <source>
        <dbReference type="SAM" id="MobiDB-lite"/>
    </source>
</evidence>
<feature type="region of interest" description="Disordered" evidence="1">
    <location>
        <begin position="14"/>
        <end position="33"/>
    </location>
</feature>
<sequence>MFSRIFTVIRSSLNTTRPSTSTPQSASTSRLSLEDSSEEFVKKSRPILISNHSNDTVSSSSSSIAAIFGLSNNNADDFIQKDLISTSLY</sequence>
<evidence type="ECO:0000313" key="3">
    <source>
        <dbReference type="Proteomes" id="UP001304243"/>
    </source>
</evidence>
<feature type="compositionally biased region" description="Low complexity" evidence="1">
    <location>
        <begin position="15"/>
        <end position="30"/>
    </location>
</feature>
<dbReference type="RefSeq" id="XP_064683915.1">
    <property type="nucleotide sequence ID" value="XM_064819995.1"/>
</dbReference>
<keyword evidence="3" id="KW-1185">Reference proteome</keyword>
<gene>
    <name evidence="2" type="ORF">ATC70_000581</name>
</gene>
<accession>A0AAN7HNJ6</accession>
<proteinExistence type="predicted"/>
<dbReference type="AlphaFoldDB" id="A0AAN7HNJ6"/>